<gene>
    <name evidence="1" type="ORF">CAOG_009164</name>
</gene>
<dbReference type="Proteomes" id="UP000008743">
    <property type="component" value="Unassembled WGS sequence"/>
</dbReference>
<keyword evidence="2" id="KW-1185">Reference proteome</keyword>
<evidence type="ECO:0000313" key="2">
    <source>
        <dbReference type="Proteomes" id="UP000008743"/>
    </source>
</evidence>
<sequence>MTASSSPMAISRSSSRSFIARVAVVAALLAVVATVAPIASGAPNAAMPLLRAQHQRSTALVAAAKPLARFAGFFSEHRNKNGVALALAADSQQRSMQQPNANANANAIAGAGAVRRAGLPPIPDASPECIMAITSFSFQPNGQVCIATLVSFSSTVNMTEVIDVLASDCAQNPMACSTITTNFLAGFMPLLEPLCVNNCIPPMYDIIAKCATNEPMEVREEIAMGMEMLSLSCAGNSKGSCLVQWMSIHDDDDNDDEMLRA</sequence>
<protein>
    <submittedName>
        <fullName evidence="1">Uncharacterized protein</fullName>
    </submittedName>
</protein>
<dbReference type="AlphaFoldDB" id="A0A0D2W1F7"/>
<accession>A0A0D2W1F7</accession>
<organism evidence="1 2">
    <name type="scientific">Capsaspora owczarzaki (strain ATCC 30864)</name>
    <dbReference type="NCBI Taxonomy" id="595528"/>
    <lineage>
        <taxon>Eukaryota</taxon>
        <taxon>Filasterea</taxon>
        <taxon>Capsaspora</taxon>
    </lineage>
</organism>
<evidence type="ECO:0000313" key="1">
    <source>
        <dbReference type="EMBL" id="KJE98112.1"/>
    </source>
</evidence>
<dbReference type="EMBL" id="KE346376">
    <property type="protein sequence ID" value="KJE98112.1"/>
    <property type="molecule type" value="Genomic_DNA"/>
</dbReference>
<proteinExistence type="predicted"/>
<name>A0A0D2W1F7_CAPO3</name>
<dbReference type="InParanoid" id="A0A0D2W1F7"/>
<reference evidence="2" key="1">
    <citation type="submission" date="2011-02" db="EMBL/GenBank/DDBJ databases">
        <title>The Genome Sequence of Capsaspora owczarzaki ATCC 30864.</title>
        <authorList>
            <person name="Russ C."/>
            <person name="Cuomo C."/>
            <person name="Burger G."/>
            <person name="Gray M.W."/>
            <person name="Holland P.W.H."/>
            <person name="King N."/>
            <person name="Lang F.B.F."/>
            <person name="Roger A.J."/>
            <person name="Ruiz-Trillo I."/>
            <person name="Young S.K."/>
            <person name="Zeng Q."/>
            <person name="Gargeya S."/>
            <person name="Alvarado L."/>
            <person name="Berlin A."/>
            <person name="Chapman S.B."/>
            <person name="Chen Z."/>
            <person name="Freedman E."/>
            <person name="Gellesch M."/>
            <person name="Goldberg J."/>
            <person name="Griggs A."/>
            <person name="Gujja S."/>
            <person name="Heilman E."/>
            <person name="Heiman D."/>
            <person name="Howarth C."/>
            <person name="Mehta T."/>
            <person name="Neiman D."/>
            <person name="Pearson M."/>
            <person name="Roberts A."/>
            <person name="Saif S."/>
            <person name="Shea T."/>
            <person name="Shenoy N."/>
            <person name="Sisk P."/>
            <person name="Stolte C."/>
            <person name="Sykes S."/>
            <person name="White J."/>
            <person name="Yandava C."/>
            <person name="Haas B."/>
            <person name="Nusbaum C."/>
            <person name="Birren B."/>
        </authorList>
    </citation>
    <scope>NUCLEOTIDE SEQUENCE</scope>
    <source>
        <strain evidence="2">ATCC 30864</strain>
    </source>
</reference>